<feature type="compositionally biased region" description="Low complexity" evidence="1">
    <location>
        <begin position="11"/>
        <end position="21"/>
    </location>
</feature>
<dbReference type="Pfam" id="PF12056">
    <property type="entry name" value="DUF3537"/>
    <property type="match status" value="1"/>
</dbReference>
<feature type="transmembrane region" description="Helical" evidence="2">
    <location>
        <begin position="418"/>
        <end position="436"/>
    </location>
</feature>
<name>A0ABY9DK00_VITVI</name>
<dbReference type="EMBL" id="CP126664">
    <property type="protein sequence ID" value="WKA07942.1"/>
    <property type="molecule type" value="Genomic_DNA"/>
</dbReference>
<accession>A0ABY9DK00</accession>
<sequence length="444" mass="50287">MEVLQTTTEGSSSRTSLLDSSPQQPRHDEDDGDGDGDRTIDEALRQLETFLRVFGFCQYSLLSFALSSLSFLVFGVVTPLLCIELSNCSNCEKYQIKRFELEILVSEVVVAAISLLCISHNLRKYGVRRFLFVDRYHGRLIQFREEYVQRVRGFFRLLVIWILPCLLVKTIREIIRIIYAHQNSWWQSVAILFALIVSWSYSTIIYFSACALFNLVCNLQVIHYENYGKLLERDLDILVYIEEHIVLTHHLSKISHRFRIFLLLEFLVVTASQFVALFQTTGNRGIINFVNGSDFVVSSIVQVVGIILCLHGATKISHRARGISSVGSRWHALVTCNSNEASQSGTLNSRGNMEASQALGSLPINYSESDLESIDVPLPVNTQLVSYMATYQKRQAFVSYLQSNPGGFTVFGWIVDRGLIITILFVELSLVLFVLGKTITYTTT</sequence>
<feature type="transmembrane region" description="Helical" evidence="2">
    <location>
        <begin position="103"/>
        <end position="122"/>
    </location>
</feature>
<dbReference type="PANTHER" id="PTHR31963:SF28">
    <property type="entry name" value="GUSTATORY RECEPTOR"/>
    <property type="match status" value="1"/>
</dbReference>
<evidence type="ECO:0000313" key="4">
    <source>
        <dbReference type="Proteomes" id="UP001227230"/>
    </source>
</evidence>
<evidence type="ECO:0000256" key="2">
    <source>
        <dbReference type="SAM" id="Phobius"/>
    </source>
</evidence>
<keyword evidence="4" id="KW-1185">Reference proteome</keyword>
<organism evidence="3 4">
    <name type="scientific">Vitis vinifera</name>
    <name type="common">Grape</name>
    <dbReference type="NCBI Taxonomy" id="29760"/>
    <lineage>
        <taxon>Eukaryota</taxon>
        <taxon>Viridiplantae</taxon>
        <taxon>Streptophyta</taxon>
        <taxon>Embryophyta</taxon>
        <taxon>Tracheophyta</taxon>
        <taxon>Spermatophyta</taxon>
        <taxon>Magnoliopsida</taxon>
        <taxon>eudicotyledons</taxon>
        <taxon>Gunneridae</taxon>
        <taxon>Pentapetalae</taxon>
        <taxon>rosids</taxon>
        <taxon>Vitales</taxon>
        <taxon>Vitaceae</taxon>
        <taxon>Viteae</taxon>
        <taxon>Vitis</taxon>
    </lineage>
</organism>
<feature type="region of interest" description="Disordered" evidence="1">
    <location>
        <begin position="1"/>
        <end position="38"/>
    </location>
</feature>
<dbReference type="Proteomes" id="UP001227230">
    <property type="component" value="Chromosome 17"/>
</dbReference>
<feature type="transmembrane region" description="Helical" evidence="2">
    <location>
        <begin position="260"/>
        <end position="280"/>
    </location>
</feature>
<feature type="compositionally biased region" description="Polar residues" evidence="1">
    <location>
        <begin position="1"/>
        <end position="10"/>
    </location>
</feature>
<evidence type="ECO:0000313" key="3">
    <source>
        <dbReference type="EMBL" id="WKA07942.1"/>
    </source>
</evidence>
<feature type="transmembrane region" description="Helical" evidence="2">
    <location>
        <begin position="295"/>
        <end position="313"/>
    </location>
</feature>
<feature type="compositionally biased region" description="Basic and acidic residues" evidence="1">
    <location>
        <begin position="25"/>
        <end position="38"/>
    </location>
</feature>
<keyword evidence="2" id="KW-0812">Transmembrane</keyword>
<proteinExistence type="predicted"/>
<reference evidence="3 4" key="1">
    <citation type="journal article" date="2023" name="Hortic Res">
        <title>The complete reference genome for grapevine (Vitis vinifera L.) genetics and breeding.</title>
        <authorList>
            <person name="Shi X."/>
            <person name="Cao S."/>
            <person name="Wang X."/>
            <person name="Huang S."/>
            <person name="Wang Y."/>
            <person name="Liu Z."/>
            <person name="Liu W."/>
            <person name="Leng X."/>
            <person name="Peng Y."/>
            <person name="Wang N."/>
            <person name="Wang Y."/>
            <person name="Ma Z."/>
            <person name="Xu X."/>
            <person name="Zhang F."/>
            <person name="Xue H."/>
            <person name="Zhong H."/>
            <person name="Wang Y."/>
            <person name="Zhang K."/>
            <person name="Velt A."/>
            <person name="Avia K."/>
            <person name="Holtgrawe D."/>
            <person name="Grimplet J."/>
            <person name="Matus J.T."/>
            <person name="Ware D."/>
            <person name="Wu X."/>
            <person name="Wang H."/>
            <person name="Liu C."/>
            <person name="Fang Y."/>
            <person name="Rustenholz C."/>
            <person name="Cheng Z."/>
            <person name="Xiao H."/>
            <person name="Zhou Y."/>
        </authorList>
    </citation>
    <scope>NUCLEOTIDE SEQUENCE [LARGE SCALE GENOMIC DNA]</scope>
    <source>
        <strain evidence="4">cv. Pinot noir / PN40024</strain>
        <tissue evidence="3">Leaf</tissue>
    </source>
</reference>
<dbReference type="PANTHER" id="PTHR31963">
    <property type="entry name" value="RAS GUANINE NUCLEOTIDE EXCHANGE FACTOR K"/>
    <property type="match status" value="1"/>
</dbReference>
<feature type="transmembrane region" description="Helical" evidence="2">
    <location>
        <begin position="59"/>
        <end position="82"/>
    </location>
</feature>
<keyword evidence="2" id="KW-0472">Membrane</keyword>
<feature type="transmembrane region" description="Helical" evidence="2">
    <location>
        <begin position="153"/>
        <end position="171"/>
    </location>
</feature>
<protein>
    <submittedName>
        <fullName evidence="3">Uncharacterized protein</fullName>
    </submittedName>
</protein>
<dbReference type="InterPro" id="IPR021924">
    <property type="entry name" value="DUF3537"/>
</dbReference>
<gene>
    <name evidence="3" type="ORF">VitviT2T_025711</name>
</gene>
<evidence type="ECO:0000256" key="1">
    <source>
        <dbReference type="SAM" id="MobiDB-lite"/>
    </source>
</evidence>
<keyword evidence="2" id="KW-1133">Transmembrane helix</keyword>